<feature type="compositionally biased region" description="Basic and acidic residues" evidence="1">
    <location>
        <begin position="29"/>
        <end position="54"/>
    </location>
</feature>
<evidence type="ECO:0000313" key="3">
    <source>
        <dbReference type="Proteomes" id="UP000004956"/>
    </source>
</evidence>
<evidence type="ECO:0000256" key="1">
    <source>
        <dbReference type="SAM" id="MobiDB-lite"/>
    </source>
</evidence>
<reference evidence="2 3" key="1">
    <citation type="submission" date="2011-11" db="EMBL/GenBank/DDBJ databases">
        <authorList>
            <person name="Weinstock G."/>
            <person name="Sodergren E."/>
            <person name="Clifton S."/>
            <person name="Fulton L."/>
            <person name="Fulton B."/>
            <person name="Courtney L."/>
            <person name="Fronick C."/>
            <person name="Harrison M."/>
            <person name="Strong C."/>
            <person name="Farmer C."/>
            <person name="Delahaunty K."/>
            <person name="Markovic C."/>
            <person name="Hall O."/>
            <person name="Minx P."/>
            <person name="Tomlinson C."/>
            <person name="Mitreva M."/>
            <person name="Hou S."/>
            <person name="Chen J."/>
            <person name="Wollam A."/>
            <person name="Pepin K.H."/>
            <person name="Johnson M."/>
            <person name="Bhonagiri V."/>
            <person name="Zhang X."/>
            <person name="Suruliraj S."/>
            <person name="Warren W."/>
            <person name="Chinwalla A."/>
            <person name="Mardis E.R."/>
            <person name="Wilson R.K."/>
        </authorList>
    </citation>
    <scope>NUCLEOTIDE SEQUENCE [LARGE SCALE GENOMIC DNA]</scope>
    <source>
        <strain evidence="2 3">YIT 11816</strain>
    </source>
</reference>
<proteinExistence type="predicted"/>
<organism evidence="2 3">
    <name type="scientific">Sutterella parvirubra YIT 11816</name>
    <dbReference type="NCBI Taxonomy" id="762967"/>
    <lineage>
        <taxon>Bacteria</taxon>
        <taxon>Pseudomonadati</taxon>
        <taxon>Pseudomonadota</taxon>
        <taxon>Betaproteobacteria</taxon>
        <taxon>Burkholderiales</taxon>
        <taxon>Sutterellaceae</taxon>
        <taxon>Sutterella</taxon>
    </lineage>
</organism>
<dbReference type="Proteomes" id="UP000004956">
    <property type="component" value="Unassembled WGS sequence"/>
</dbReference>
<name>H3KH27_9BURK</name>
<dbReference type="HOGENOM" id="CLU_2756359_0_0_4"/>
<sequence>MAFSSAGAKGTAGGVGAAAVVPVVADAGEPARQEHRADYEKPDGGGEKKNVDRHGVSVRCFDEAMLSGAA</sequence>
<feature type="region of interest" description="Disordered" evidence="1">
    <location>
        <begin position="26"/>
        <end position="54"/>
    </location>
</feature>
<dbReference type="EMBL" id="AFBQ01000309">
    <property type="protein sequence ID" value="EHY30581.1"/>
    <property type="molecule type" value="Genomic_DNA"/>
</dbReference>
<comment type="caution">
    <text evidence="2">The sequence shown here is derived from an EMBL/GenBank/DDBJ whole genome shotgun (WGS) entry which is preliminary data.</text>
</comment>
<keyword evidence="3" id="KW-1185">Reference proteome</keyword>
<gene>
    <name evidence="2" type="ORF">HMPREF9440_02066</name>
</gene>
<accession>H3KH27</accession>
<dbReference type="AlphaFoldDB" id="H3KH27"/>
<protein>
    <submittedName>
        <fullName evidence="2">Uncharacterized protein</fullName>
    </submittedName>
</protein>
<evidence type="ECO:0000313" key="2">
    <source>
        <dbReference type="EMBL" id="EHY30581.1"/>
    </source>
</evidence>